<feature type="region of interest" description="Disordered" evidence="12">
    <location>
        <begin position="205"/>
        <end position="523"/>
    </location>
</feature>
<comment type="function">
    <text evidence="10">Acts as component of the CCR4-NOT core complex, which in the nucleus seems to be a general transcription factor, and in the cytoplasm the major mRNA deadenylase involved in mRNA turnover. The NOT protein subcomplex negatively regulates the basal and activated transcription of many genes. Preferentially affects TC-type TATA element-dependent transcription. Could directly or indirectly inhibit component(s) of the general transcription machinery.</text>
</comment>
<evidence type="ECO:0000256" key="12">
    <source>
        <dbReference type="SAM" id="MobiDB-lite"/>
    </source>
</evidence>
<dbReference type="Gene3D" id="2.30.30.1020">
    <property type="entry name" value="CCR4-NOT complex subunit 2/3/5, C-terminal domain"/>
    <property type="match status" value="1"/>
</dbReference>
<dbReference type="GO" id="GO:0005634">
    <property type="term" value="C:nucleus"/>
    <property type="evidence" value="ECO:0007669"/>
    <property type="project" value="UniProtKB-SubCell"/>
</dbReference>
<keyword evidence="7 10" id="KW-0805">Transcription regulation</keyword>
<feature type="domain" description="NOT2/NOT3/NOT5 C-terminal" evidence="14">
    <location>
        <begin position="567"/>
        <end position="693"/>
    </location>
</feature>
<dbReference type="PANTHER" id="PTHR23326">
    <property type="entry name" value="CCR4 NOT-RELATED"/>
    <property type="match status" value="1"/>
</dbReference>
<feature type="compositionally biased region" description="Low complexity" evidence="12">
    <location>
        <begin position="324"/>
        <end position="372"/>
    </location>
</feature>
<keyword evidence="8 10" id="KW-0804">Transcription</keyword>
<keyword evidence="16" id="KW-1185">Reference proteome</keyword>
<comment type="similarity">
    <text evidence="3 10">Belongs to the CNOT2/3/5 family.</text>
</comment>
<feature type="compositionally biased region" description="Polar residues" evidence="12">
    <location>
        <begin position="373"/>
        <end position="390"/>
    </location>
</feature>
<evidence type="ECO:0000256" key="11">
    <source>
        <dbReference type="SAM" id="Coils"/>
    </source>
</evidence>
<dbReference type="Pfam" id="PF04153">
    <property type="entry name" value="NOT2_3_5_C"/>
    <property type="match status" value="1"/>
</dbReference>
<dbReference type="AlphaFoldDB" id="A0A9P3L7A2"/>
<dbReference type="InterPro" id="IPR007207">
    <property type="entry name" value="Not_N"/>
</dbReference>
<evidence type="ECO:0000256" key="6">
    <source>
        <dbReference type="ARBA" id="ARBA00022553"/>
    </source>
</evidence>
<dbReference type="PIRSF" id="PIRSF005290">
    <property type="entry name" value="NOT_su_3_5"/>
    <property type="match status" value="1"/>
</dbReference>
<dbReference type="OrthoDB" id="293823at2759"/>
<feature type="compositionally biased region" description="Low complexity" evidence="12">
    <location>
        <begin position="303"/>
        <end position="317"/>
    </location>
</feature>
<evidence type="ECO:0000256" key="3">
    <source>
        <dbReference type="ARBA" id="ARBA00007682"/>
    </source>
</evidence>
<proteinExistence type="inferred from homology"/>
<dbReference type="GO" id="GO:0030015">
    <property type="term" value="C:CCR4-NOT core complex"/>
    <property type="evidence" value="ECO:0007669"/>
    <property type="project" value="UniProtKB-UniRule"/>
</dbReference>
<dbReference type="Proteomes" id="UP000703269">
    <property type="component" value="Unassembled WGS sequence"/>
</dbReference>
<feature type="compositionally biased region" description="Acidic residues" evidence="12">
    <location>
        <begin position="209"/>
        <end position="219"/>
    </location>
</feature>
<feature type="coiled-coil region" evidence="11">
    <location>
        <begin position="88"/>
        <end position="115"/>
    </location>
</feature>
<dbReference type="InterPro" id="IPR038635">
    <property type="entry name" value="CCR4-NOT_su2/3/5_C_sf"/>
</dbReference>
<organism evidence="15 16">
    <name type="scientific">Phanerochaete sordida</name>
    <dbReference type="NCBI Taxonomy" id="48140"/>
    <lineage>
        <taxon>Eukaryota</taxon>
        <taxon>Fungi</taxon>
        <taxon>Dikarya</taxon>
        <taxon>Basidiomycota</taxon>
        <taxon>Agaricomycotina</taxon>
        <taxon>Agaricomycetes</taxon>
        <taxon>Polyporales</taxon>
        <taxon>Phanerochaetaceae</taxon>
        <taxon>Phanerochaete</taxon>
    </lineage>
</organism>
<name>A0A9P3L7A2_9APHY</name>
<keyword evidence="11" id="KW-0175">Coiled coil</keyword>
<evidence type="ECO:0000256" key="1">
    <source>
        <dbReference type="ARBA" id="ARBA00004123"/>
    </source>
</evidence>
<keyword evidence="4 10" id="KW-0963">Cytoplasm</keyword>
<keyword evidence="10" id="KW-0010">Activator</keyword>
<feature type="compositionally biased region" description="Low complexity" evidence="12">
    <location>
        <begin position="466"/>
        <end position="486"/>
    </location>
</feature>
<sequence>MSPLLFAESATILAIRIPCTSGHRRRCRAFTDLLVQDSCLPMAPFAMSQQMEKFKACEKEMKTKAFSKEGLIQSAKLDPKQQEKMETTHWLQQQVEELLLQVETAEAEIETLQGGVKKKNRGGAVAERLEQLERLNERRKWHIGRLELILRLLDNGTMSTDKVNNLKEDVSYFVESNTEEEFDEDEGIYDELNLDEEEEKFGLVNDDHADSDESEDVSEDLPPRTPSKKQQQDEESVTSSKRDGSPVLKKATATLQLRKPSIASETTKPPPPPNFEQKPMASILKVGLSEPKAQTRPLPVKYSAAAAAGVGSSGAAPSHPPAQTPAASTATSTTQPTAPTAPSISTATSTMTDATAATVSPSLTHPSLTSPVMSSAASTSAAPIDSSSYDSPALSEAIPLAASSPQHTRSGDASATGPSSSIPQSLDSQPPANGTSQQAAASQTPGPSPLSTQPPQYPPSQPPGVVPNGSSPASAGPSQTQQQAMPQYPPGVDQPPPGMIGASQQSQMGTRPSSAAAQQMLPQQQMRTNAFPGSLSDLVTSFENVKQKAPHRMSDLNHVHKLLEGSYSSMPQPQDTEKPKYYVPRNPFQTPSYYPQQPNPILSTPGIFSQLDVETLFYVFYFHPGTYPQYLAAKELKRQSWRFHVKYLTWFQRHSEPQAITEEYEQGVYVYFDWEGSWCQRKKSDFRFEYRYLSED</sequence>
<evidence type="ECO:0000256" key="5">
    <source>
        <dbReference type="ARBA" id="ARBA00022491"/>
    </source>
</evidence>
<evidence type="ECO:0000256" key="10">
    <source>
        <dbReference type="PIRNR" id="PIRNR005290"/>
    </source>
</evidence>
<dbReference type="EMBL" id="BPQB01000001">
    <property type="protein sequence ID" value="GJE84715.1"/>
    <property type="molecule type" value="Genomic_DNA"/>
</dbReference>
<feature type="domain" description="CCR4-Not complex component Not N-terminal" evidence="13">
    <location>
        <begin position="48"/>
        <end position="195"/>
    </location>
</feature>
<feature type="compositionally biased region" description="Polar residues" evidence="12">
    <location>
        <begin position="502"/>
        <end position="511"/>
    </location>
</feature>
<feature type="compositionally biased region" description="Polar residues" evidence="12">
    <location>
        <begin position="403"/>
        <end position="445"/>
    </location>
</feature>
<keyword evidence="6" id="KW-0597">Phosphoprotein</keyword>
<gene>
    <name evidence="15" type="ORF">PsYK624_007910</name>
</gene>
<dbReference type="FunFam" id="2.30.30.1020:FF:000006">
    <property type="entry name" value="CCR4-NOT transcription complex, subunit 3"/>
    <property type="match status" value="1"/>
</dbReference>
<dbReference type="GO" id="GO:0006355">
    <property type="term" value="P:regulation of DNA-templated transcription"/>
    <property type="evidence" value="ECO:0007669"/>
    <property type="project" value="InterPro"/>
</dbReference>
<keyword evidence="5 10" id="KW-0678">Repressor</keyword>
<evidence type="ECO:0000313" key="15">
    <source>
        <dbReference type="EMBL" id="GJE84715.1"/>
    </source>
</evidence>
<comment type="subcellular location">
    <subcellularLocation>
        <location evidence="2 10">Cytoplasm</location>
    </subcellularLocation>
    <subcellularLocation>
        <location evidence="1 10">Nucleus</location>
    </subcellularLocation>
</comment>
<dbReference type="InterPro" id="IPR007282">
    <property type="entry name" value="NOT2/3/5_C"/>
</dbReference>
<dbReference type="InterPro" id="IPR012270">
    <property type="entry name" value="CCR4-NOT_su3/5"/>
</dbReference>
<evidence type="ECO:0000313" key="16">
    <source>
        <dbReference type="Proteomes" id="UP000703269"/>
    </source>
</evidence>
<evidence type="ECO:0000256" key="9">
    <source>
        <dbReference type="ARBA" id="ARBA00023242"/>
    </source>
</evidence>
<feature type="compositionally biased region" description="Pro residues" evidence="12">
    <location>
        <begin position="487"/>
        <end position="498"/>
    </location>
</feature>
<evidence type="ECO:0000256" key="4">
    <source>
        <dbReference type="ARBA" id="ARBA00022490"/>
    </source>
</evidence>
<accession>A0A9P3L7A2</accession>
<dbReference type="Pfam" id="PF04065">
    <property type="entry name" value="Not3"/>
    <property type="match status" value="1"/>
</dbReference>
<evidence type="ECO:0000256" key="8">
    <source>
        <dbReference type="ARBA" id="ARBA00023163"/>
    </source>
</evidence>
<evidence type="ECO:0000259" key="14">
    <source>
        <dbReference type="Pfam" id="PF04153"/>
    </source>
</evidence>
<dbReference type="GO" id="GO:0000932">
    <property type="term" value="C:P-body"/>
    <property type="evidence" value="ECO:0007669"/>
    <property type="project" value="UniProtKB-UniRule"/>
</dbReference>
<feature type="compositionally biased region" description="Low complexity" evidence="12">
    <location>
        <begin position="512"/>
        <end position="523"/>
    </location>
</feature>
<evidence type="ECO:0000256" key="7">
    <source>
        <dbReference type="ARBA" id="ARBA00023015"/>
    </source>
</evidence>
<protein>
    <recommendedName>
        <fullName evidence="10">General negative regulator of transcription subunit</fullName>
    </recommendedName>
</protein>
<keyword evidence="9 10" id="KW-0539">Nucleus</keyword>
<reference evidence="15 16" key="1">
    <citation type="submission" date="2021-08" db="EMBL/GenBank/DDBJ databases">
        <title>Draft Genome Sequence of Phanerochaete sordida strain YK-624.</title>
        <authorList>
            <person name="Mori T."/>
            <person name="Dohra H."/>
            <person name="Suzuki T."/>
            <person name="Kawagishi H."/>
            <person name="Hirai H."/>
        </authorList>
    </citation>
    <scope>NUCLEOTIDE SEQUENCE [LARGE SCALE GENOMIC DNA]</scope>
    <source>
        <strain evidence="15 16">YK-624</strain>
    </source>
</reference>
<evidence type="ECO:0000256" key="2">
    <source>
        <dbReference type="ARBA" id="ARBA00004496"/>
    </source>
</evidence>
<dbReference type="InterPro" id="IPR040168">
    <property type="entry name" value="Not2/3/5"/>
</dbReference>
<evidence type="ECO:0000259" key="13">
    <source>
        <dbReference type="Pfam" id="PF04065"/>
    </source>
</evidence>
<comment type="caution">
    <text evidence="15">The sequence shown here is derived from an EMBL/GenBank/DDBJ whole genome shotgun (WGS) entry which is preliminary data.</text>
</comment>
<dbReference type="GO" id="GO:0000289">
    <property type="term" value="P:nuclear-transcribed mRNA poly(A) tail shortening"/>
    <property type="evidence" value="ECO:0007669"/>
    <property type="project" value="UniProtKB-ARBA"/>
</dbReference>
<feature type="compositionally biased region" description="Pro residues" evidence="12">
    <location>
        <begin position="455"/>
        <end position="465"/>
    </location>
</feature>